<reference evidence="1 2" key="1">
    <citation type="submission" date="2021-02" db="EMBL/GenBank/DDBJ databases">
        <title>Activity-based single-cell genomes from oceanic crustal fluid captures similar information to metagenomic and metatranscriptomic surveys with orders of magnitude less sampling.</title>
        <authorList>
            <person name="D'Angelo T.S."/>
            <person name="Orcutt B.N."/>
        </authorList>
    </citation>
    <scope>NUCLEOTIDE SEQUENCE [LARGE SCALE GENOMIC DNA]</scope>
    <source>
        <strain evidence="1">AH-315-G02</strain>
    </source>
</reference>
<evidence type="ECO:0000313" key="1">
    <source>
        <dbReference type="EMBL" id="MBN4068384.1"/>
    </source>
</evidence>
<protein>
    <submittedName>
        <fullName evidence="1">Phenylacetate--CoA ligase family protein</fullName>
    </submittedName>
</protein>
<dbReference type="EMBL" id="JAFITO010000013">
    <property type="protein sequence ID" value="MBN4068384.1"/>
    <property type="molecule type" value="Genomic_DNA"/>
</dbReference>
<organism evidence="1 2">
    <name type="scientific">Desulfotalea psychrophila</name>
    <dbReference type="NCBI Taxonomy" id="84980"/>
    <lineage>
        <taxon>Bacteria</taxon>
        <taxon>Pseudomonadati</taxon>
        <taxon>Thermodesulfobacteriota</taxon>
        <taxon>Desulfobulbia</taxon>
        <taxon>Desulfobulbales</taxon>
        <taxon>Desulfocapsaceae</taxon>
        <taxon>Desulfotalea</taxon>
    </lineage>
</organism>
<name>A0ABS3ATF6_9BACT</name>
<dbReference type="InterPro" id="IPR053158">
    <property type="entry name" value="CapK_Type1_Caps_Biosynth"/>
</dbReference>
<keyword evidence="1" id="KW-0436">Ligase</keyword>
<comment type="caution">
    <text evidence="1">The sequence shown here is derived from an EMBL/GenBank/DDBJ whole genome shotgun (WGS) entry which is preliminary data.</text>
</comment>
<dbReference type="Proteomes" id="UP000717534">
    <property type="component" value="Unassembled WGS sequence"/>
</dbReference>
<dbReference type="SUPFAM" id="SSF56801">
    <property type="entry name" value="Acetyl-CoA synthetase-like"/>
    <property type="match status" value="1"/>
</dbReference>
<dbReference type="GO" id="GO:0016874">
    <property type="term" value="F:ligase activity"/>
    <property type="evidence" value="ECO:0007669"/>
    <property type="project" value="UniProtKB-KW"/>
</dbReference>
<dbReference type="PANTHER" id="PTHR36932">
    <property type="entry name" value="CAPSULAR POLYSACCHARIDE BIOSYNTHESIS PROTEIN"/>
    <property type="match status" value="1"/>
</dbReference>
<dbReference type="Gene3D" id="3.40.50.12780">
    <property type="entry name" value="N-terminal domain of ligase-like"/>
    <property type="match status" value="1"/>
</dbReference>
<sequence length="454" mass="51838">MEKIYYRLPVILQNITLSTYGLYIQKIRHGRQYNDFLHQVQCHLGLSKKDLEGIQWEIFRKLLADAKKNVSYYREVLKDIPIHEVRGVDDMQKLPLLEKEVLRTSPESLIDERCEKEKLLLIHTTGTTGSPLKIYCTPDVRKKNYAFYNRFLLMAGLRYTDRRATFGGRIIVPPDQPIPPFWRYSYFQKNLLFSSYHLRDETIESYIAKLRQYQPHYIDSYPSSLYTIALYSKKHGIDLKGITEGITTSAETLFNEQRMVIEDAFGAPVVDQYGAAEMCIFIGQCAQGRYHVHSDYAIVEFLREDGSKAIAGEEAEVVCTGLINPIMPLIRYRIGDKVVVSDEQCSCGCAFPVIRKVIGRADDVIITPEGNKVGRLSPVLKGFPVKEAQYLQDAINAVTVRLVPDEGYSADTAQKIVVELRKRLGQEIEIYVELVERIDQGSGCKLKTIISTLT</sequence>
<keyword evidence="2" id="KW-1185">Reference proteome</keyword>
<accession>A0ABS3ATF6</accession>
<dbReference type="InterPro" id="IPR042099">
    <property type="entry name" value="ANL_N_sf"/>
</dbReference>
<dbReference type="PANTHER" id="PTHR36932:SF1">
    <property type="entry name" value="CAPSULAR POLYSACCHARIDE BIOSYNTHESIS PROTEIN"/>
    <property type="match status" value="1"/>
</dbReference>
<gene>
    <name evidence="1" type="ORF">JYU06_02520</name>
</gene>
<evidence type="ECO:0000313" key="2">
    <source>
        <dbReference type="Proteomes" id="UP000717534"/>
    </source>
</evidence>
<proteinExistence type="predicted"/>